<proteinExistence type="predicted"/>
<feature type="coiled-coil region" evidence="1">
    <location>
        <begin position="71"/>
        <end position="101"/>
    </location>
</feature>
<evidence type="ECO:0000256" key="1">
    <source>
        <dbReference type="SAM" id="Coils"/>
    </source>
</evidence>
<organism evidence="3 4">
    <name type="scientific">Buddleja alternifolia</name>
    <dbReference type="NCBI Taxonomy" id="168488"/>
    <lineage>
        <taxon>Eukaryota</taxon>
        <taxon>Viridiplantae</taxon>
        <taxon>Streptophyta</taxon>
        <taxon>Embryophyta</taxon>
        <taxon>Tracheophyta</taxon>
        <taxon>Spermatophyta</taxon>
        <taxon>Magnoliopsida</taxon>
        <taxon>eudicotyledons</taxon>
        <taxon>Gunneridae</taxon>
        <taxon>Pentapetalae</taxon>
        <taxon>asterids</taxon>
        <taxon>lamiids</taxon>
        <taxon>Lamiales</taxon>
        <taxon>Scrophulariaceae</taxon>
        <taxon>Buddlejeae</taxon>
        <taxon>Buddleja</taxon>
    </lineage>
</organism>
<feature type="compositionally biased region" description="Basic and acidic residues" evidence="2">
    <location>
        <begin position="160"/>
        <end position="173"/>
    </location>
</feature>
<dbReference type="AlphaFoldDB" id="A0AAV6XGW5"/>
<dbReference type="Proteomes" id="UP000826271">
    <property type="component" value="Unassembled WGS sequence"/>
</dbReference>
<reference evidence="3" key="1">
    <citation type="submission" date="2019-10" db="EMBL/GenBank/DDBJ databases">
        <authorList>
            <person name="Zhang R."/>
            <person name="Pan Y."/>
            <person name="Wang J."/>
            <person name="Ma R."/>
            <person name="Yu S."/>
        </authorList>
    </citation>
    <scope>NUCLEOTIDE SEQUENCE</scope>
    <source>
        <strain evidence="3">LA-IB0</strain>
        <tissue evidence="3">Leaf</tissue>
    </source>
</reference>
<accession>A0AAV6XGW5</accession>
<keyword evidence="1" id="KW-0175">Coiled coil</keyword>
<dbReference type="EMBL" id="WHWC01000008">
    <property type="protein sequence ID" value="KAG8378300.1"/>
    <property type="molecule type" value="Genomic_DNA"/>
</dbReference>
<evidence type="ECO:0000313" key="4">
    <source>
        <dbReference type="Proteomes" id="UP000826271"/>
    </source>
</evidence>
<comment type="caution">
    <text evidence="3">The sequence shown here is derived from an EMBL/GenBank/DDBJ whole genome shotgun (WGS) entry which is preliminary data.</text>
</comment>
<feature type="region of interest" description="Disordered" evidence="2">
    <location>
        <begin position="152"/>
        <end position="173"/>
    </location>
</feature>
<evidence type="ECO:0000313" key="3">
    <source>
        <dbReference type="EMBL" id="KAG8378300.1"/>
    </source>
</evidence>
<protein>
    <submittedName>
        <fullName evidence="3">Uncharacterized protein</fullName>
    </submittedName>
</protein>
<dbReference type="PANTHER" id="PTHR33735:SF26">
    <property type="entry name" value="PTERIN-BINDING DOMAIN-CONTAINING PROTEIN"/>
    <property type="match status" value="1"/>
</dbReference>
<keyword evidence="4" id="KW-1185">Reference proteome</keyword>
<gene>
    <name evidence="3" type="ORF">BUALT_Bualt08G0123100</name>
</gene>
<dbReference type="PANTHER" id="PTHR33735">
    <property type="entry name" value="EXPRESSED PROTEIN"/>
    <property type="match status" value="1"/>
</dbReference>
<name>A0AAV6XGW5_9LAMI</name>
<evidence type="ECO:0000256" key="2">
    <source>
        <dbReference type="SAM" id="MobiDB-lite"/>
    </source>
</evidence>
<sequence length="173" mass="19186">MARSSVGYNLYGLHIKPYLRNFVVYADHDSAAGGSLPSGSSSNSIKGWILGMVSLVLPFFTNKWGPLWVLKNRIENAVETVEEIVETVEKVAEEVDKIAENISDDLPEGKIKDLVELVENVAEKTAKSADSLDDLIDKVYLANVQEAEDQMESFVESLDEEAKKSSKEAKDYK</sequence>